<dbReference type="InterPro" id="IPR032542">
    <property type="entry name" value="DUF4947"/>
</dbReference>
<feature type="chain" id="PRO_5038419962" description="DUF4947 domain-containing protein" evidence="2">
    <location>
        <begin position="22"/>
        <end position="226"/>
    </location>
</feature>
<gene>
    <name evidence="3" type="ORF">ATZ35_09070</name>
</gene>
<keyword evidence="4" id="KW-1185">Reference proteome</keyword>
<dbReference type="KEGG" id="erx:ATZ35_09070"/>
<dbReference type="PROSITE" id="PS51257">
    <property type="entry name" value="PROKAR_LIPOPROTEIN"/>
    <property type="match status" value="1"/>
</dbReference>
<dbReference type="RefSeq" id="WP_208926976.1">
    <property type="nucleotide sequence ID" value="NZ_CP013655.1"/>
</dbReference>
<feature type="compositionally biased region" description="Low complexity" evidence="1">
    <location>
        <begin position="21"/>
        <end position="44"/>
    </location>
</feature>
<dbReference type="Proteomes" id="UP000067523">
    <property type="component" value="Chromosome"/>
</dbReference>
<dbReference type="AlphaFoldDB" id="A0A0U2X8X0"/>
<reference evidence="4" key="1">
    <citation type="submission" date="2015-12" db="EMBL/GenBank/DDBJ databases">
        <authorList>
            <person name="Lauer A."/>
            <person name="Humrighouse B."/>
            <person name="Loparev V."/>
            <person name="Shewmaker P.L."/>
            <person name="Whitney A.M."/>
            <person name="McLaughlin R.W."/>
        </authorList>
    </citation>
    <scope>NUCLEOTIDE SEQUENCE [LARGE SCALE GENOMIC DNA]</scope>
    <source>
        <strain evidence="4">LMG 26678</strain>
    </source>
</reference>
<feature type="region of interest" description="Disordered" evidence="1">
    <location>
        <begin position="21"/>
        <end position="104"/>
    </location>
</feature>
<evidence type="ECO:0000313" key="4">
    <source>
        <dbReference type="Proteomes" id="UP000067523"/>
    </source>
</evidence>
<dbReference type="Pfam" id="PF16305">
    <property type="entry name" value="DUF4947"/>
    <property type="match status" value="1"/>
</dbReference>
<accession>A0A0U2X8X0</accession>
<protein>
    <recommendedName>
        <fullName evidence="5">DUF4947 domain-containing protein</fullName>
    </recommendedName>
</protein>
<keyword evidence="2" id="KW-0732">Signal</keyword>
<evidence type="ECO:0000256" key="1">
    <source>
        <dbReference type="SAM" id="MobiDB-lite"/>
    </source>
</evidence>
<dbReference type="EMBL" id="CP013655">
    <property type="protein sequence ID" value="ALS37303.1"/>
    <property type="molecule type" value="Genomic_DNA"/>
</dbReference>
<feature type="compositionally biased region" description="Basic residues" evidence="1">
    <location>
        <begin position="55"/>
        <end position="64"/>
    </location>
</feature>
<evidence type="ECO:0000256" key="2">
    <source>
        <dbReference type="SAM" id="SignalP"/>
    </source>
</evidence>
<name>A0A0U2X8X0_9ENTE</name>
<organism evidence="3 4">
    <name type="scientific">Enterococcus rotai</name>
    <dbReference type="NCBI Taxonomy" id="118060"/>
    <lineage>
        <taxon>Bacteria</taxon>
        <taxon>Bacillati</taxon>
        <taxon>Bacillota</taxon>
        <taxon>Bacilli</taxon>
        <taxon>Lactobacillales</taxon>
        <taxon>Enterococcaceae</taxon>
        <taxon>Enterococcus</taxon>
    </lineage>
</organism>
<feature type="signal peptide" evidence="2">
    <location>
        <begin position="1"/>
        <end position="21"/>
    </location>
</feature>
<proteinExistence type="predicted"/>
<dbReference type="STRING" id="118060.ATZ35_09070"/>
<evidence type="ECO:0008006" key="5">
    <source>
        <dbReference type="Google" id="ProtNLM"/>
    </source>
</evidence>
<sequence>MKKTVLFYGVLVLLLGGCAAKSESDSASSSSVKEASVSSTTSESSTKEAESTTSTKKRKSKKVKTPSSTTESSKKETVKQTEANGQLFVPNPEEDDEEVYYESSGDGNISAFVPDYSQYDKEQVISKLGEPSQIITDSAAIRDRLEESEWQLIKEQFDLGKLTEGQAKAFMFATKDLSLAAAISMELELLVYDDQSKPNVYLSENSVKFITPMTDYIEFTGKINTI</sequence>
<evidence type="ECO:0000313" key="3">
    <source>
        <dbReference type="EMBL" id="ALS37303.1"/>
    </source>
</evidence>